<gene>
    <name evidence="2" type="ORF">E2562_035124</name>
</gene>
<dbReference type="InterPro" id="IPR051956">
    <property type="entry name" value="eIF2B_epsilon"/>
</dbReference>
<dbReference type="Gene3D" id="1.25.40.180">
    <property type="match status" value="1"/>
</dbReference>
<name>A0A6G1FFD9_9ORYZ</name>
<feature type="domain" description="W2" evidence="1">
    <location>
        <begin position="40"/>
        <end position="207"/>
    </location>
</feature>
<dbReference type="Pfam" id="PF02020">
    <property type="entry name" value="W2"/>
    <property type="match status" value="1"/>
</dbReference>
<dbReference type="AlphaFoldDB" id="A0A6G1FFD9"/>
<comment type="caution">
    <text evidence="2">The sequence shown here is derived from an EMBL/GenBank/DDBJ whole genome shotgun (WGS) entry which is preliminary data.</text>
</comment>
<proteinExistence type="predicted"/>
<dbReference type="PANTHER" id="PTHR45887:SF1">
    <property type="entry name" value="TRANSLATION INITIATION FACTOR EIF-2B SUBUNIT EPSILON"/>
    <property type="match status" value="1"/>
</dbReference>
<dbReference type="EMBL" id="SPHZ02000001">
    <property type="protein sequence ID" value="KAF0935678.1"/>
    <property type="molecule type" value="Genomic_DNA"/>
</dbReference>
<evidence type="ECO:0000313" key="3">
    <source>
        <dbReference type="Proteomes" id="UP000479710"/>
    </source>
</evidence>
<dbReference type="CDD" id="cd11561">
    <property type="entry name" value="W2_eIF5"/>
    <property type="match status" value="1"/>
</dbReference>
<dbReference type="GO" id="GO:0031369">
    <property type="term" value="F:translation initiation factor binding"/>
    <property type="evidence" value="ECO:0007669"/>
    <property type="project" value="TreeGrafter"/>
</dbReference>
<reference evidence="2 3" key="1">
    <citation type="submission" date="2019-11" db="EMBL/GenBank/DDBJ databases">
        <title>Whole genome sequence of Oryza granulata.</title>
        <authorList>
            <person name="Li W."/>
        </authorList>
    </citation>
    <scope>NUCLEOTIDE SEQUENCE [LARGE SCALE GENOMIC DNA]</scope>
    <source>
        <strain evidence="3">cv. Menghai</strain>
        <tissue evidence="2">Leaf</tissue>
    </source>
</reference>
<dbReference type="SMART" id="SM00515">
    <property type="entry name" value="eIF5C"/>
    <property type="match status" value="1"/>
</dbReference>
<dbReference type="Proteomes" id="UP000479710">
    <property type="component" value="Unassembled WGS sequence"/>
</dbReference>
<dbReference type="OrthoDB" id="1931578at2759"/>
<dbReference type="PANTHER" id="PTHR45887">
    <property type="entry name" value="TRANSLATION INITIATION FACTOR EIF-2B SUBUNIT EPSILON"/>
    <property type="match status" value="1"/>
</dbReference>
<protein>
    <recommendedName>
        <fullName evidence="1">W2 domain-containing protein</fullName>
    </recommendedName>
</protein>
<dbReference type="InterPro" id="IPR003307">
    <property type="entry name" value="W2_domain"/>
</dbReference>
<dbReference type="PROSITE" id="PS51363">
    <property type="entry name" value="W2"/>
    <property type="match status" value="1"/>
</dbReference>
<dbReference type="GO" id="GO:0003743">
    <property type="term" value="F:translation initiation factor activity"/>
    <property type="evidence" value="ECO:0007669"/>
    <property type="project" value="TreeGrafter"/>
</dbReference>
<dbReference type="InterPro" id="IPR016024">
    <property type="entry name" value="ARM-type_fold"/>
</dbReference>
<dbReference type="GO" id="GO:0005851">
    <property type="term" value="C:eukaryotic translation initiation factor 2B complex"/>
    <property type="evidence" value="ECO:0007669"/>
    <property type="project" value="TreeGrafter"/>
</dbReference>
<dbReference type="GO" id="GO:0005085">
    <property type="term" value="F:guanyl-nucleotide exchange factor activity"/>
    <property type="evidence" value="ECO:0007669"/>
    <property type="project" value="TreeGrafter"/>
</dbReference>
<accession>A0A6G1FFD9</accession>
<organism evidence="2 3">
    <name type="scientific">Oryza meyeriana var. granulata</name>
    <dbReference type="NCBI Taxonomy" id="110450"/>
    <lineage>
        <taxon>Eukaryota</taxon>
        <taxon>Viridiplantae</taxon>
        <taxon>Streptophyta</taxon>
        <taxon>Embryophyta</taxon>
        <taxon>Tracheophyta</taxon>
        <taxon>Spermatophyta</taxon>
        <taxon>Magnoliopsida</taxon>
        <taxon>Liliopsida</taxon>
        <taxon>Poales</taxon>
        <taxon>Poaceae</taxon>
        <taxon>BOP clade</taxon>
        <taxon>Oryzoideae</taxon>
        <taxon>Oryzeae</taxon>
        <taxon>Oryzinae</taxon>
        <taxon>Oryza</taxon>
        <taxon>Oryza meyeriana</taxon>
    </lineage>
</organism>
<evidence type="ECO:0000259" key="1">
    <source>
        <dbReference type="PROSITE" id="PS51363"/>
    </source>
</evidence>
<keyword evidence="3" id="KW-1185">Reference proteome</keyword>
<dbReference type="SUPFAM" id="SSF48371">
    <property type="entry name" value="ARM repeat"/>
    <property type="match status" value="1"/>
</dbReference>
<sequence length="207" mass="22775">MQWQTDTSMEAAKQRMQAQLSTATAQMVMLSTDEADKKKKKAQDVSNGNVANKATLYDELVKEIKAKVTKAATAAQVKIVLSSSALPPQDTMNALLEALFHGIGKGLAKEVVKRKDYLAAAVGDDEDAQALLLHSIEAFCDKCSADVVKEIPVVLKALYDRDILEEEAIHMWHEEAVAVGRRSSEVLEKGKPFVEWLQSADSEEEEE</sequence>
<evidence type="ECO:0000313" key="2">
    <source>
        <dbReference type="EMBL" id="KAF0935678.1"/>
    </source>
</evidence>